<sequence>MMSVRRLLVILVFLPWTINAQELEADAPLADNIPAQSSPTPIENVLPTSEDMPKEGFRESVYPDIPAFFVPKTVIYQIYNGQTNDLLQTPEAQSLMQNLTTYAKYYQAPWYFLNFTQILGERHPFKVRYFTKQEDFQSALVALSGDESFHQRTDFITVQEADGEVVLYLYGVTNPLRREQLLRRQGFIQFATIAMPTLPMLLRDGFSLYFEDIHLHIDIRQIIRNRTFYKNITSVPALYTLSTDERGEEYYTFSDDARYAWLLIHYLYSAYSLEKDALPDVSWEFQYLLTELEYIVPEEETLLAVIQANNALLAERLDGFFAQDIQIVLREHLGNTKNHHQAYLAGMQLFEQEDFIGARKLFLEAAFSLEEYYQPRYAIARIALYDLASLRTQEQALREELESFVDPKPAELQSKLEALEEQIARQTLEARYYLNEAKILIEHHLKYGDISDTVRQEMEEFHARILRFYETDATLSPESAYGAMPSGDEGSDRY</sequence>
<comment type="caution">
    <text evidence="3">The sequence shown here is derived from an EMBL/GenBank/DDBJ whole genome shotgun (WGS) entry which is preliminary data.</text>
</comment>
<gene>
    <name evidence="3" type="ORF">HCT48_00785</name>
</gene>
<feature type="chain" id="PRO_5036960718" description="Tetratricopeptide repeat protein" evidence="2">
    <location>
        <begin position="21"/>
        <end position="494"/>
    </location>
</feature>
<protein>
    <recommendedName>
        <fullName evidence="5">Tetratricopeptide repeat protein</fullName>
    </recommendedName>
</protein>
<reference evidence="3" key="1">
    <citation type="submission" date="2020-03" db="EMBL/GenBank/DDBJ databases">
        <title>Spirochaetal bacteria isolated from arthropods constitute a novel genus Entomospira genus novum within the order Spirochaetales.</title>
        <authorList>
            <person name="Grana-Miraglia L."/>
            <person name="Sikutova S."/>
            <person name="Fingerle V."/>
            <person name="Sing A."/>
            <person name="Castillo-Ramirez S."/>
            <person name="Margos G."/>
            <person name="Rudolf I."/>
        </authorList>
    </citation>
    <scope>NUCLEOTIDE SEQUENCE</scope>
    <source>
        <strain evidence="3">BR149</strain>
    </source>
</reference>
<keyword evidence="4" id="KW-1185">Reference proteome</keyword>
<dbReference type="EMBL" id="JAATLM010000001">
    <property type="protein sequence ID" value="NIZ68758.1"/>
    <property type="molecule type" value="Genomic_DNA"/>
</dbReference>
<dbReference type="AlphaFoldDB" id="A0A968GEW6"/>
<proteinExistence type="predicted"/>
<evidence type="ECO:0000313" key="4">
    <source>
        <dbReference type="Proteomes" id="UP000778951"/>
    </source>
</evidence>
<dbReference type="RefSeq" id="WP_167694876.1">
    <property type="nucleotide sequence ID" value="NZ_CP118181.1"/>
</dbReference>
<evidence type="ECO:0000313" key="3">
    <source>
        <dbReference type="EMBL" id="NIZ68758.1"/>
    </source>
</evidence>
<dbReference type="Proteomes" id="UP000778951">
    <property type="component" value="Unassembled WGS sequence"/>
</dbReference>
<feature type="coiled-coil region" evidence="1">
    <location>
        <begin position="409"/>
        <end position="436"/>
    </location>
</feature>
<evidence type="ECO:0008006" key="5">
    <source>
        <dbReference type="Google" id="ProtNLM"/>
    </source>
</evidence>
<keyword evidence="2" id="KW-0732">Signal</keyword>
<evidence type="ECO:0000256" key="1">
    <source>
        <dbReference type="SAM" id="Coils"/>
    </source>
</evidence>
<feature type="signal peptide" evidence="2">
    <location>
        <begin position="1"/>
        <end position="20"/>
    </location>
</feature>
<name>A0A968GEW6_9SPIO</name>
<accession>A0A968GEW6</accession>
<organism evidence="3 4">
    <name type="scientific">Entomospira culicis</name>
    <dbReference type="NCBI Taxonomy" id="2719989"/>
    <lineage>
        <taxon>Bacteria</taxon>
        <taxon>Pseudomonadati</taxon>
        <taxon>Spirochaetota</taxon>
        <taxon>Spirochaetia</taxon>
        <taxon>Spirochaetales</taxon>
        <taxon>Spirochaetaceae</taxon>
        <taxon>Entomospira</taxon>
    </lineage>
</organism>
<evidence type="ECO:0000256" key="2">
    <source>
        <dbReference type="SAM" id="SignalP"/>
    </source>
</evidence>
<keyword evidence="1" id="KW-0175">Coiled coil</keyword>